<evidence type="ECO:0000313" key="4">
    <source>
        <dbReference type="Proteomes" id="UP000054350"/>
    </source>
</evidence>
<keyword evidence="2" id="KW-1133">Transmembrane helix</keyword>
<feature type="region of interest" description="Disordered" evidence="1">
    <location>
        <begin position="328"/>
        <end position="351"/>
    </location>
</feature>
<dbReference type="OrthoDB" id="10326869at2759"/>
<evidence type="ECO:0000313" key="3">
    <source>
        <dbReference type="EMBL" id="KNE57353.1"/>
    </source>
</evidence>
<reference evidence="3 4" key="1">
    <citation type="submission" date="2009-11" db="EMBL/GenBank/DDBJ databases">
        <title>Annotation of Allomyces macrogynus ATCC 38327.</title>
        <authorList>
            <consortium name="The Broad Institute Genome Sequencing Platform"/>
            <person name="Russ C."/>
            <person name="Cuomo C."/>
            <person name="Burger G."/>
            <person name="Gray M.W."/>
            <person name="Holland P.W.H."/>
            <person name="King N."/>
            <person name="Lang F.B.F."/>
            <person name="Roger A.J."/>
            <person name="Ruiz-Trillo I."/>
            <person name="Young S.K."/>
            <person name="Zeng Q."/>
            <person name="Gargeya S."/>
            <person name="Fitzgerald M."/>
            <person name="Haas B."/>
            <person name="Abouelleil A."/>
            <person name="Alvarado L."/>
            <person name="Arachchi H.M."/>
            <person name="Berlin A."/>
            <person name="Chapman S.B."/>
            <person name="Gearin G."/>
            <person name="Goldberg J."/>
            <person name="Griggs A."/>
            <person name="Gujja S."/>
            <person name="Hansen M."/>
            <person name="Heiman D."/>
            <person name="Howarth C."/>
            <person name="Larimer J."/>
            <person name="Lui A."/>
            <person name="MacDonald P.J.P."/>
            <person name="McCowen C."/>
            <person name="Montmayeur A."/>
            <person name="Murphy C."/>
            <person name="Neiman D."/>
            <person name="Pearson M."/>
            <person name="Priest M."/>
            <person name="Roberts A."/>
            <person name="Saif S."/>
            <person name="Shea T."/>
            <person name="Sisk P."/>
            <person name="Stolte C."/>
            <person name="Sykes S."/>
            <person name="Wortman J."/>
            <person name="Nusbaum C."/>
            <person name="Birren B."/>
        </authorList>
    </citation>
    <scope>NUCLEOTIDE SEQUENCE [LARGE SCALE GENOMIC DNA]</scope>
    <source>
        <strain evidence="3 4">ATCC 38327</strain>
    </source>
</reference>
<dbReference type="EMBL" id="GG745331">
    <property type="protein sequence ID" value="KNE57353.1"/>
    <property type="molecule type" value="Genomic_DNA"/>
</dbReference>
<feature type="transmembrane region" description="Helical" evidence="2">
    <location>
        <begin position="89"/>
        <end position="110"/>
    </location>
</feature>
<feature type="transmembrane region" description="Helical" evidence="2">
    <location>
        <begin position="53"/>
        <end position="77"/>
    </location>
</feature>
<feature type="transmembrane region" description="Helical" evidence="2">
    <location>
        <begin position="270"/>
        <end position="293"/>
    </location>
</feature>
<dbReference type="AlphaFoldDB" id="A0A0L0S483"/>
<feature type="region of interest" description="Disordered" evidence="1">
    <location>
        <begin position="233"/>
        <end position="254"/>
    </location>
</feature>
<dbReference type="Proteomes" id="UP000054350">
    <property type="component" value="Unassembled WGS sequence"/>
</dbReference>
<evidence type="ECO:0008006" key="5">
    <source>
        <dbReference type="Google" id="ProtNLM"/>
    </source>
</evidence>
<accession>A0A0L0S483</accession>
<evidence type="ECO:0000256" key="1">
    <source>
        <dbReference type="SAM" id="MobiDB-lite"/>
    </source>
</evidence>
<proteinExistence type="predicted"/>
<reference evidence="4" key="2">
    <citation type="submission" date="2009-11" db="EMBL/GenBank/DDBJ databases">
        <title>The Genome Sequence of Allomyces macrogynus strain ATCC 38327.</title>
        <authorList>
            <consortium name="The Broad Institute Genome Sequencing Platform"/>
            <person name="Russ C."/>
            <person name="Cuomo C."/>
            <person name="Shea T."/>
            <person name="Young S.K."/>
            <person name="Zeng Q."/>
            <person name="Koehrsen M."/>
            <person name="Haas B."/>
            <person name="Borodovsky M."/>
            <person name="Guigo R."/>
            <person name="Alvarado L."/>
            <person name="Berlin A."/>
            <person name="Borenstein D."/>
            <person name="Chen Z."/>
            <person name="Engels R."/>
            <person name="Freedman E."/>
            <person name="Gellesch M."/>
            <person name="Goldberg J."/>
            <person name="Griggs A."/>
            <person name="Gujja S."/>
            <person name="Heiman D."/>
            <person name="Hepburn T."/>
            <person name="Howarth C."/>
            <person name="Jen D."/>
            <person name="Larson L."/>
            <person name="Lewis B."/>
            <person name="Mehta T."/>
            <person name="Park D."/>
            <person name="Pearson M."/>
            <person name="Roberts A."/>
            <person name="Saif S."/>
            <person name="Shenoy N."/>
            <person name="Sisk P."/>
            <person name="Stolte C."/>
            <person name="Sykes S."/>
            <person name="Walk T."/>
            <person name="White J."/>
            <person name="Yandava C."/>
            <person name="Burger G."/>
            <person name="Gray M.W."/>
            <person name="Holland P.W.H."/>
            <person name="King N."/>
            <person name="Lang F.B.F."/>
            <person name="Roger A.J."/>
            <person name="Ruiz-Trillo I."/>
            <person name="Lander E."/>
            <person name="Nusbaum C."/>
        </authorList>
    </citation>
    <scope>NUCLEOTIDE SEQUENCE [LARGE SCALE GENOMIC DNA]</scope>
    <source>
        <strain evidence="4">ATCC 38327</strain>
    </source>
</reference>
<feature type="compositionally biased region" description="Basic residues" evidence="1">
    <location>
        <begin position="341"/>
        <end position="351"/>
    </location>
</feature>
<dbReference type="VEuPathDB" id="FungiDB:AMAG_03073"/>
<protein>
    <recommendedName>
        <fullName evidence="5">G-protein coupled receptors family 1 profile domain-containing protein</fullName>
    </recommendedName>
</protein>
<name>A0A0L0S483_ALLM3</name>
<keyword evidence="4" id="KW-1185">Reference proteome</keyword>
<feature type="transmembrane region" description="Helical" evidence="2">
    <location>
        <begin position="299"/>
        <end position="317"/>
    </location>
</feature>
<feature type="transmembrane region" description="Helical" evidence="2">
    <location>
        <begin position="131"/>
        <end position="150"/>
    </location>
</feature>
<feature type="transmembrane region" description="Helical" evidence="2">
    <location>
        <begin position="170"/>
        <end position="192"/>
    </location>
</feature>
<organism evidence="3 4">
    <name type="scientific">Allomyces macrogynus (strain ATCC 38327)</name>
    <name type="common">Allomyces javanicus var. macrogynus</name>
    <dbReference type="NCBI Taxonomy" id="578462"/>
    <lineage>
        <taxon>Eukaryota</taxon>
        <taxon>Fungi</taxon>
        <taxon>Fungi incertae sedis</taxon>
        <taxon>Blastocladiomycota</taxon>
        <taxon>Blastocladiomycetes</taxon>
        <taxon>Blastocladiales</taxon>
        <taxon>Blastocladiaceae</taxon>
        <taxon>Allomyces</taxon>
    </lineage>
</organism>
<evidence type="ECO:0000256" key="2">
    <source>
        <dbReference type="SAM" id="Phobius"/>
    </source>
</evidence>
<sequence length="351" mass="38447">MTSNSTQSLPLWVQVEVATYGSSDAAATMAICLLTSVVIGVYCVRAMLASKAVWYHAGIALTTLPLFINNVAYFAVIFGTPLAMNVYEVLQVVSPVMTSVFVFCLTLERFKVFSVSGLARWFTPRVQTRMVAFTTTLLFVGLALIAWSYMGTLTMTDPIPTSIFRQRIMTFVVGTCSIGDLAITVIIFRLVLRIRSQVLVPSNDHYMPPSGRNSLTPLPPTAASKAELVAASVPSSTPSLPARQAMTRSPLTTSRALRANPRAQQLVRRLLVSLVTMFVLMVVGILIFPFATIYLENCIAYLTVHLYILVSMIQWVYTVDLVNLRRSSTTGNTSGPSHGAKQQHRGSRGHS</sequence>
<feature type="transmembrane region" description="Helical" evidence="2">
    <location>
        <begin position="25"/>
        <end position="44"/>
    </location>
</feature>
<keyword evidence="2" id="KW-0472">Membrane</keyword>
<keyword evidence="2" id="KW-0812">Transmembrane</keyword>
<gene>
    <name evidence="3" type="ORF">AMAG_03073</name>
</gene>